<keyword evidence="2 5" id="KW-0812">Transmembrane</keyword>
<feature type="transmembrane region" description="Helical" evidence="5">
    <location>
        <begin position="60"/>
        <end position="79"/>
    </location>
</feature>
<dbReference type="Proteomes" id="UP001056648">
    <property type="component" value="Chromosome 1"/>
</dbReference>
<feature type="transmembrane region" description="Helical" evidence="5">
    <location>
        <begin position="112"/>
        <end position="135"/>
    </location>
</feature>
<evidence type="ECO:0000256" key="2">
    <source>
        <dbReference type="ARBA" id="ARBA00022692"/>
    </source>
</evidence>
<evidence type="ECO:0000256" key="1">
    <source>
        <dbReference type="ARBA" id="ARBA00004141"/>
    </source>
</evidence>
<name>A0ABY4VR27_9BURK</name>
<protein>
    <submittedName>
        <fullName evidence="6">DoxX family protein</fullName>
    </submittedName>
</protein>
<dbReference type="EMBL" id="CP098735">
    <property type="protein sequence ID" value="USE77783.1"/>
    <property type="molecule type" value="Genomic_DNA"/>
</dbReference>
<reference evidence="6" key="1">
    <citation type="submission" date="2022-06" db="EMBL/GenBank/DDBJ databases">
        <title>Complete genome sequence and characterization of Cupriavidus gilardii QJ1 isolated from contaminating cells.</title>
        <authorList>
            <person name="Qi J."/>
        </authorList>
    </citation>
    <scope>NUCLEOTIDE SEQUENCE</scope>
    <source>
        <strain evidence="6">QJ1</strain>
    </source>
</reference>
<sequence>MMLSSSRPSPADDDAGMLPRAMRWIALLLLCGAYLQGGLVKLLDFPGAVAEMQHFGLSPAVPMAVATIALELVAAAMILTGIGRWLGALALAAFTLAATFLANRFWNAPPEAQFMMANAFFEHLGLVGGFLLVAWHDWRTRRRA</sequence>
<dbReference type="InterPro" id="IPR032808">
    <property type="entry name" value="DoxX"/>
</dbReference>
<accession>A0ABY4VR27</accession>
<evidence type="ECO:0000256" key="5">
    <source>
        <dbReference type="SAM" id="Phobius"/>
    </source>
</evidence>
<proteinExistence type="predicted"/>
<feature type="transmembrane region" description="Helical" evidence="5">
    <location>
        <begin position="21"/>
        <end position="40"/>
    </location>
</feature>
<evidence type="ECO:0000313" key="7">
    <source>
        <dbReference type="Proteomes" id="UP001056648"/>
    </source>
</evidence>
<keyword evidence="3 5" id="KW-1133">Transmembrane helix</keyword>
<evidence type="ECO:0000313" key="6">
    <source>
        <dbReference type="EMBL" id="USE77783.1"/>
    </source>
</evidence>
<evidence type="ECO:0000256" key="4">
    <source>
        <dbReference type="ARBA" id="ARBA00023136"/>
    </source>
</evidence>
<feature type="transmembrane region" description="Helical" evidence="5">
    <location>
        <begin position="86"/>
        <end position="106"/>
    </location>
</feature>
<evidence type="ECO:0000256" key="3">
    <source>
        <dbReference type="ARBA" id="ARBA00022989"/>
    </source>
</evidence>
<keyword evidence="4 5" id="KW-0472">Membrane</keyword>
<dbReference type="Pfam" id="PF07681">
    <property type="entry name" value="DoxX"/>
    <property type="match status" value="1"/>
</dbReference>
<comment type="subcellular location">
    <subcellularLocation>
        <location evidence="1">Membrane</location>
        <topology evidence="1">Multi-pass membrane protein</topology>
    </subcellularLocation>
</comment>
<organism evidence="6 7">
    <name type="scientific">Cupriavidus gilardii</name>
    <dbReference type="NCBI Taxonomy" id="82541"/>
    <lineage>
        <taxon>Bacteria</taxon>
        <taxon>Pseudomonadati</taxon>
        <taxon>Pseudomonadota</taxon>
        <taxon>Betaproteobacteria</taxon>
        <taxon>Burkholderiales</taxon>
        <taxon>Burkholderiaceae</taxon>
        <taxon>Cupriavidus</taxon>
    </lineage>
</organism>
<keyword evidence="7" id="KW-1185">Reference proteome</keyword>
<gene>
    <name evidence="6" type="ORF">NDR89_01675</name>
</gene>